<organism evidence="1 2">
    <name type="scientific">Paenibacillus pinisoli</name>
    <dbReference type="NCBI Taxonomy" id="1276110"/>
    <lineage>
        <taxon>Bacteria</taxon>
        <taxon>Bacillati</taxon>
        <taxon>Bacillota</taxon>
        <taxon>Bacilli</taxon>
        <taxon>Bacillales</taxon>
        <taxon>Paenibacillaceae</taxon>
        <taxon>Paenibacillus</taxon>
    </lineage>
</organism>
<gene>
    <name evidence="1" type="ORF">D3P09_07370</name>
</gene>
<dbReference type="AlphaFoldDB" id="A0A3A6PQN3"/>
<name>A0A3A6PQN3_9BACL</name>
<dbReference type="OrthoDB" id="2044786at2"/>
<proteinExistence type="predicted"/>
<reference evidence="1 2" key="1">
    <citation type="submission" date="2018-09" db="EMBL/GenBank/DDBJ databases">
        <title>Paenibacillus aracenensis nov. sp. isolated from a cave in southern Spain.</title>
        <authorList>
            <person name="Jurado V."/>
            <person name="Gutierrez-Patricio S."/>
            <person name="Gonzalez-Pimentel J.L."/>
            <person name="Miller A.Z."/>
            <person name="Laiz L."/>
            <person name="Saiz-Jimenez C."/>
        </authorList>
    </citation>
    <scope>NUCLEOTIDE SEQUENCE [LARGE SCALE GENOMIC DNA]</scope>
    <source>
        <strain evidence="1 2">JCM 19203</strain>
    </source>
</reference>
<sequence length="464" mass="53625">MSNDFQFLPISQVAGKFPENTWWSKFYKDFNDENLVAYYEGDLTLPFLNLDWDMPFPQQEGVIIVFINGSLTVDNLYNQETDGAIALIVTGNLSAKNIAVGGQEVYVAGDLSVEEILCGSYNHGEMIVEGNLNAKVLVQDGEYRFKADGEQSIVCAVNVWDTDAVCQELPVDIRKVLIEDVFLDSEEEEIDFSFHTLVTVLEEGRSALLDWSEALQRKKAEHLYFTSNTINEENILKLTRSILMTDEQPYFDFEEHDAYFKVQREHIGDDGEQRNPSVYIKTAQHHYFIWLDDDHSVSLLMKSGDSEWEDIDEESSKPLAEYWLMLLTCVNAAELYLPNIEVKVVQDILQHPVIQELDPYGEENDGFWDGSKYYGFRRQAYTDEDGYCFAARIDIETPDGAFYFYTLDNNSYVSRHYQPPNHHVRQDMSFLDAKRWEASERYFDRFKDFIARKISVDGSSVRKS</sequence>
<evidence type="ECO:0000313" key="1">
    <source>
        <dbReference type="EMBL" id="RJX41758.1"/>
    </source>
</evidence>
<comment type="caution">
    <text evidence="1">The sequence shown here is derived from an EMBL/GenBank/DDBJ whole genome shotgun (WGS) entry which is preliminary data.</text>
</comment>
<evidence type="ECO:0000313" key="2">
    <source>
        <dbReference type="Proteomes" id="UP000267798"/>
    </source>
</evidence>
<dbReference type="EMBL" id="QXQB01000001">
    <property type="protein sequence ID" value="RJX41758.1"/>
    <property type="molecule type" value="Genomic_DNA"/>
</dbReference>
<keyword evidence="2" id="KW-1185">Reference proteome</keyword>
<protein>
    <submittedName>
        <fullName evidence="1">Uncharacterized protein</fullName>
    </submittedName>
</protein>
<accession>A0A3A6PQN3</accession>
<dbReference type="Proteomes" id="UP000267798">
    <property type="component" value="Unassembled WGS sequence"/>
</dbReference>